<gene>
    <name evidence="2" type="ORF">B0T10DRAFT_558948</name>
</gene>
<evidence type="ECO:0000313" key="2">
    <source>
        <dbReference type="EMBL" id="KAH6892943.1"/>
    </source>
</evidence>
<reference evidence="2 3" key="1">
    <citation type="journal article" date="2021" name="Nat. Commun.">
        <title>Genetic determinants of endophytism in the Arabidopsis root mycobiome.</title>
        <authorList>
            <person name="Mesny F."/>
            <person name="Miyauchi S."/>
            <person name="Thiergart T."/>
            <person name="Pickel B."/>
            <person name="Atanasova L."/>
            <person name="Karlsson M."/>
            <person name="Huettel B."/>
            <person name="Barry K.W."/>
            <person name="Haridas S."/>
            <person name="Chen C."/>
            <person name="Bauer D."/>
            <person name="Andreopoulos W."/>
            <person name="Pangilinan J."/>
            <person name="LaButti K."/>
            <person name="Riley R."/>
            <person name="Lipzen A."/>
            <person name="Clum A."/>
            <person name="Drula E."/>
            <person name="Henrissat B."/>
            <person name="Kohler A."/>
            <person name="Grigoriev I.V."/>
            <person name="Martin F.M."/>
            <person name="Hacquard S."/>
        </authorList>
    </citation>
    <scope>NUCLEOTIDE SEQUENCE [LARGE SCALE GENOMIC DNA]</scope>
    <source>
        <strain evidence="2 3">MPI-CAGE-CH-0241</strain>
    </source>
</reference>
<feature type="chain" id="PRO_5040397728" evidence="1">
    <location>
        <begin position="31"/>
        <end position="361"/>
    </location>
</feature>
<keyword evidence="1" id="KW-0732">Signal</keyword>
<name>A0A9P8W8V2_9HYPO</name>
<dbReference type="EMBL" id="JAGPYM010000006">
    <property type="protein sequence ID" value="KAH6892943.1"/>
    <property type="molecule type" value="Genomic_DNA"/>
</dbReference>
<dbReference type="AlphaFoldDB" id="A0A9P8W8V2"/>
<protein>
    <submittedName>
        <fullName evidence="2">Uncharacterized protein</fullName>
    </submittedName>
</protein>
<comment type="caution">
    <text evidence="2">The sequence shown here is derived from an EMBL/GenBank/DDBJ whole genome shotgun (WGS) entry which is preliminary data.</text>
</comment>
<dbReference type="OrthoDB" id="4259138at2759"/>
<sequence length="361" mass="39964">MLSPIFPFSPLVHLAQFVVVLSLLGRLVQAVDENGNLHITDIFNVKTTGTGSCNGRVDELNQWFLDSQAVASAPVTVASNAVRDVLDEATLVDMEYVGAFFGIPPPDDEPGSQTRLLLEALQAAQSFLKGEATPMGGKPWLYCSDGWQEEVSWVDAPKANRVYREEEGEVRGTSWLHSTFRGIFYEFYYNRADPATGDAINPQLLPYVPWWVEDLKQYFFLPSGNAKSCSIPTNLGSTLHQTAPMIVILCLDNDGKGRPSLLSDLEPVNAENALVATRRTLSLTLYHEVLHLIIKGISEDFTYEFDEIVGAKNLPGTDEKISPGQAILNPESYTVFALATYLAEKYPDYDFWSGRSKLKSA</sequence>
<keyword evidence="3" id="KW-1185">Reference proteome</keyword>
<proteinExistence type="predicted"/>
<accession>A0A9P8W8V2</accession>
<evidence type="ECO:0000313" key="3">
    <source>
        <dbReference type="Proteomes" id="UP000777438"/>
    </source>
</evidence>
<evidence type="ECO:0000256" key="1">
    <source>
        <dbReference type="SAM" id="SignalP"/>
    </source>
</evidence>
<feature type="signal peptide" evidence="1">
    <location>
        <begin position="1"/>
        <end position="30"/>
    </location>
</feature>
<organism evidence="2 3">
    <name type="scientific">Thelonectria olida</name>
    <dbReference type="NCBI Taxonomy" id="1576542"/>
    <lineage>
        <taxon>Eukaryota</taxon>
        <taxon>Fungi</taxon>
        <taxon>Dikarya</taxon>
        <taxon>Ascomycota</taxon>
        <taxon>Pezizomycotina</taxon>
        <taxon>Sordariomycetes</taxon>
        <taxon>Hypocreomycetidae</taxon>
        <taxon>Hypocreales</taxon>
        <taxon>Nectriaceae</taxon>
        <taxon>Thelonectria</taxon>
    </lineage>
</organism>
<dbReference type="Proteomes" id="UP000777438">
    <property type="component" value="Unassembled WGS sequence"/>
</dbReference>